<accession>A0ABZ2BNE5</accession>
<dbReference type="EMBL" id="CP143423">
    <property type="protein sequence ID" value="WVX47542.1"/>
    <property type="molecule type" value="Genomic_DNA"/>
</dbReference>
<feature type="chain" id="PRO_5045585233" evidence="1">
    <location>
        <begin position="21"/>
        <end position="116"/>
    </location>
</feature>
<dbReference type="InterPro" id="IPR042230">
    <property type="entry name" value="CusF_sf"/>
</dbReference>
<evidence type="ECO:0000313" key="3">
    <source>
        <dbReference type="Proteomes" id="UP001318682"/>
    </source>
</evidence>
<keyword evidence="3" id="KW-1185">Reference proteome</keyword>
<name>A0ABZ2BNE5_9RHOB</name>
<proteinExistence type="predicted"/>
<organism evidence="2 3">
    <name type="scientific">Roseobacter fucihabitans</name>
    <dbReference type="NCBI Taxonomy" id="1537242"/>
    <lineage>
        <taxon>Bacteria</taxon>
        <taxon>Pseudomonadati</taxon>
        <taxon>Pseudomonadota</taxon>
        <taxon>Alphaproteobacteria</taxon>
        <taxon>Rhodobacterales</taxon>
        <taxon>Roseobacteraceae</taxon>
        <taxon>Roseobacter</taxon>
    </lineage>
</organism>
<reference evidence="3" key="1">
    <citation type="submission" date="2024-01" db="EMBL/GenBank/DDBJ databases">
        <title>Roseobacter fucihabitans sp. nov., isolated from the brown alga Fucus spiralis.</title>
        <authorList>
            <person name="Hahnke S."/>
            <person name="Berger M."/>
            <person name="Schlingloff A."/>
            <person name="Athale I."/>
            <person name="Neumann-Schaal M."/>
            <person name="Adenaya A."/>
            <person name="Poehlein A."/>
            <person name="Daniel R."/>
            <person name="Pertersen J."/>
            <person name="Brinkhoff T."/>
        </authorList>
    </citation>
    <scope>NUCLEOTIDE SEQUENCE [LARGE SCALE GENOMIC DNA]</scope>
    <source>
        <strain evidence="3">B14</strain>
    </source>
</reference>
<protein>
    <submittedName>
        <fullName evidence="2">Uncharacterized protein</fullName>
    </submittedName>
</protein>
<evidence type="ECO:0000256" key="1">
    <source>
        <dbReference type="SAM" id="SignalP"/>
    </source>
</evidence>
<dbReference type="Pfam" id="PF11604">
    <property type="entry name" value="CusF_Ec"/>
    <property type="match status" value="1"/>
</dbReference>
<feature type="signal peptide" evidence="1">
    <location>
        <begin position="1"/>
        <end position="20"/>
    </location>
</feature>
<dbReference type="Gene3D" id="2.40.50.320">
    <property type="entry name" value="Copper binding periplasmic protein CusF"/>
    <property type="match status" value="1"/>
</dbReference>
<dbReference type="Proteomes" id="UP001318682">
    <property type="component" value="Chromosome"/>
</dbReference>
<keyword evidence="1" id="KW-0732">Signal</keyword>
<gene>
    <name evidence="2" type="ORF">ROLI_006130</name>
</gene>
<evidence type="ECO:0000313" key="2">
    <source>
        <dbReference type="EMBL" id="WVX47542.1"/>
    </source>
</evidence>
<sequence>MRKTLTLISGIILSSSMAMAQSTDHSTMDHGNMAMDEAVVEDGVHVKAVVNSFGEGTVNVSHDPIPEIGWPAMTMDMPLMENAEMMGEIEVGEPITMMLVKGDDGMYVVAALMADM</sequence>
<dbReference type="InterPro" id="IPR021647">
    <property type="entry name" value="CusF_Ec"/>
</dbReference>
<dbReference type="RefSeq" id="WP_262386528.1">
    <property type="nucleotide sequence ID" value="NZ_CP143423.1"/>
</dbReference>